<dbReference type="AlphaFoldDB" id="A0A9W9D755"/>
<name>A0A9W9D755_9PLEO</name>
<organism evidence="2 3">
    <name type="scientific">Didymella pomorum</name>
    <dbReference type="NCBI Taxonomy" id="749634"/>
    <lineage>
        <taxon>Eukaryota</taxon>
        <taxon>Fungi</taxon>
        <taxon>Dikarya</taxon>
        <taxon>Ascomycota</taxon>
        <taxon>Pezizomycotina</taxon>
        <taxon>Dothideomycetes</taxon>
        <taxon>Pleosporomycetidae</taxon>
        <taxon>Pleosporales</taxon>
        <taxon>Pleosporineae</taxon>
        <taxon>Didymellaceae</taxon>
        <taxon>Didymella</taxon>
    </lineage>
</organism>
<dbReference type="Proteomes" id="UP001140510">
    <property type="component" value="Unassembled WGS sequence"/>
</dbReference>
<feature type="region of interest" description="Disordered" evidence="1">
    <location>
        <begin position="111"/>
        <end position="134"/>
    </location>
</feature>
<comment type="caution">
    <text evidence="2">The sequence shown here is derived from an EMBL/GenBank/DDBJ whole genome shotgun (WGS) entry which is preliminary data.</text>
</comment>
<dbReference type="OrthoDB" id="3780707at2759"/>
<keyword evidence="3" id="KW-1185">Reference proteome</keyword>
<evidence type="ECO:0000256" key="1">
    <source>
        <dbReference type="SAM" id="MobiDB-lite"/>
    </source>
</evidence>
<feature type="compositionally biased region" description="Polar residues" evidence="1">
    <location>
        <begin position="313"/>
        <end position="326"/>
    </location>
</feature>
<evidence type="ECO:0000313" key="3">
    <source>
        <dbReference type="Proteomes" id="UP001140510"/>
    </source>
</evidence>
<reference evidence="2" key="1">
    <citation type="submission" date="2022-10" db="EMBL/GenBank/DDBJ databases">
        <title>Tapping the CABI collections for fungal endophytes: first genome assemblies for Collariella, Neodidymelliopsis, Ascochyta clinopodiicola, Didymella pomorum, Didymosphaeria variabile, Neocosmospora piperis and Neocucurbitaria cava.</title>
        <authorList>
            <person name="Hill R."/>
        </authorList>
    </citation>
    <scope>NUCLEOTIDE SEQUENCE</scope>
    <source>
        <strain evidence="2">IMI 355091</strain>
    </source>
</reference>
<proteinExistence type="predicted"/>
<feature type="region of interest" description="Disordered" evidence="1">
    <location>
        <begin position="303"/>
        <end position="338"/>
    </location>
</feature>
<protein>
    <submittedName>
        <fullName evidence="2">Uncharacterized protein</fullName>
    </submittedName>
</protein>
<sequence>MTTRQCDFNLNRQHRFNRYHCVAMQPSTPIRPVSGNFFEAVQTLCPHPRFRPVSAPMPDTYAQHKVTLEIDRHSVVSGNTAVDRPVSPHLYTSRRQCEIATGQMLGSLARLDTNVSPSPGSPGSTSPTSSPLSPRSILARAKELLTPRSPKTPKTLDAPQAEKFHGAFCRTKSVVKSLRWGSKEIALANESWDSLRSGLFSKEEVLESSTISDEPPQIAPLRPVSKFLPNLTIFVPENDVAGNTVVEHNRAEDAEDPSIDFSETSFYYTPTAKDNDDVFTTWHETSHTQRVMINFMAKLQDTMDPDRGYKTPSIVSSEEGSLSYNPSPSPKLRHSPKGKQLGSLRVQYSKAEPASPVLAESVPKMWRLNEKESTRNLRVAPSLEDSLHADDLEVFEENASAEAVAIVHVELDVVYIQRSEALAQLESRNSDGSDEDESDTDLIPAPLTIKPRPVRVKSGMGPEYDLLTMPIEVLRTIVFSAAYGDAKCTELASGLYKALTEVKLSAPDCEWRKERLLRQAHLLGELKIFVHNGIMRDDVFGVVRDQIFPTRKTEVMSNEDFTNYIRRAMSGHTLVEDRAEEILNLAIEDADQEFKQTSPEDETFFQREPFNEERFVYDSSPPDECYERLGSLPSTVATYEHWDQLPPSPSPEPRWTWWRSPFMLNTARLFRIGYRKPIA</sequence>
<accession>A0A9W9D755</accession>
<evidence type="ECO:0000313" key="2">
    <source>
        <dbReference type="EMBL" id="KAJ4404660.1"/>
    </source>
</evidence>
<feature type="compositionally biased region" description="Low complexity" evidence="1">
    <location>
        <begin position="116"/>
        <end position="134"/>
    </location>
</feature>
<gene>
    <name evidence="2" type="ORF">N0V91_005810</name>
</gene>
<dbReference type="EMBL" id="JAPEVA010000041">
    <property type="protein sequence ID" value="KAJ4404660.1"/>
    <property type="molecule type" value="Genomic_DNA"/>
</dbReference>